<reference evidence="2 3" key="1">
    <citation type="submission" date="2024-02" db="EMBL/GenBank/DDBJ databases">
        <title>FIRST GENOME SEQUENCES OF Leishmania (Viannia) shawi, Leishmania (Viannia) lindenbergi AND Leishmania (Viannia) utingensis.</title>
        <authorList>
            <person name="Resadore F."/>
            <person name="Custodio M.G.F."/>
            <person name="Boite M.C."/>
            <person name="Cupolillo E."/>
            <person name="Ferreira G.E.M."/>
        </authorList>
    </citation>
    <scope>NUCLEOTIDE SEQUENCE [LARGE SCALE GENOMIC DNA]</scope>
    <source>
        <strain evidence="2 3">MDAS/BR/1979/M5533</strain>
    </source>
</reference>
<accession>A0AAW3C3L8</accession>
<dbReference type="AlphaFoldDB" id="A0AAW3C3L8"/>
<feature type="compositionally biased region" description="Basic and acidic residues" evidence="1">
    <location>
        <begin position="156"/>
        <end position="170"/>
    </location>
</feature>
<evidence type="ECO:0000256" key="1">
    <source>
        <dbReference type="SAM" id="MobiDB-lite"/>
    </source>
</evidence>
<feature type="region of interest" description="Disordered" evidence="1">
    <location>
        <begin position="64"/>
        <end position="179"/>
    </location>
</feature>
<dbReference type="Proteomes" id="UP001501274">
    <property type="component" value="Unassembled WGS sequence"/>
</dbReference>
<feature type="region of interest" description="Disordered" evidence="1">
    <location>
        <begin position="1"/>
        <end position="20"/>
    </location>
</feature>
<proteinExistence type="predicted"/>
<protein>
    <submittedName>
        <fullName evidence="2">Uncharacterized protein</fullName>
    </submittedName>
</protein>
<name>A0AAW3C3L8_9TRYP</name>
<dbReference type="EMBL" id="JBAMZN010000009">
    <property type="protein sequence ID" value="KAL0529364.1"/>
    <property type="molecule type" value="Genomic_DNA"/>
</dbReference>
<comment type="caution">
    <text evidence="2">The sequence shown here is derived from an EMBL/GenBank/DDBJ whole genome shotgun (WGS) entry which is preliminary data.</text>
</comment>
<evidence type="ECO:0000313" key="2">
    <source>
        <dbReference type="EMBL" id="KAL0529364.1"/>
    </source>
</evidence>
<sequence>MSAPFLAQGERRPSSAYNTNPTALRDALCSRIRTLGATILAITQAAMKEVEDLDANSAEQQHCFAKQPPRCESSPHVGKLAAKALRPQRASQKTSGGKSGSGAATPGCATSSGPKTPPKDRSPSSSLGSSSNTKEQQHRNQRPPTLGAGEDSSTSTRREKSSERIIKEVENSTEEDASGCTLAHLRQSDTAVMTLCAAAEANFLRVLAKRPPHNQQFLQPAFTSETSDTVAAGCDDDDCEEDGQLLALQHWGRGAPLYDLSNAAITTQRHRCMIAAEASKDTDDDGSLPYNTSSDAKEREDGGLASPVITAGGAVPLSARAPVAASQLSLQVEHQALDGLRIVLDHRTGVASAAASNNTTPHAEEDGCTLRKHETSSPFALAPVRSYYNVVYIHQLTPRTESAISGGGGGGGDAGVASVSGQDNDVACTLRRRPTSRALSVGAICSAAADKAGEAPLTITSYVQAMYAVERVDAAPWRSLPNADSQVLPLMAATPALMGGDAELVQLKLRVPAQCSCRNGSPILKAASPIEASTKPTDVKDPSSLIVDRLSEAATDTSVAAQHSDGTEAQPCCGTAAATLATAAEALIETRIKSIEDWRRDGLANVEEHIRRQRRSSVVSGGSQGVYYYFYPNSQGATAAVDGAGMPTSIPESSPIHAERSAILIPQQPQEHQSLQTFPPSCVLASASPTDKTATRAALLQTRRQSSTLLRSSKRAMTGAVATLSCDSDSDRVPTRQPTELSHRTLSRSAVTEITTPTSAATAGSGGRSATVAATLTPSSESGPYWRLLLVVANAYNSAQCALGFAPRHASTAMLHPAEGDGLLLSAPSLWSAHQKRKQAWEEEDRSHACTQQAHGLDIHAPIDIRIT</sequence>
<evidence type="ECO:0000313" key="3">
    <source>
        <dbReference type="Proteomes" id="UP001501274"/>
    </source>
</evidence>
<organism evidence="2 3">
    <name type="scientific">Leishmania naiffi</name>
    <dbReference type="NCBI Taxonomy" id="5678"/>
    <lineage>
        <taxon>Eukaryota</taxon>
        <taxon>Discoba</taxon>
        <taxon>Euglenozoa</taxon>
        <taxon>Kinetoplastea</taxon>
        <taxon>Metakinetoplastina</taxon>
        <taxon>Trypanosomatida</taxon>
        <taxon>Trypanosomatidae</taxon>
        <taxon>Leishmaniinae</taxon>
        <taxon>Leishmania</taxon>
        <taxon>Leishmania naiffi species complex</taxon>
    </lineage>
</organism>
<feature type="region of interest" description="Disordered" evidence="1">
    <location>
        <begin position="726"/>
        <end position="749"/>
    </location>
</feature>
<feature type="region of interest" description="Disordered" evidence="1">
    <location>
        <begin position="280"/>
        <end position="307"/>
    </location>
</feature>
<feature type="compositionally biased region" description="Low complexity" evidence="1">
    <location>
        <begin position="90"/>
        <end position="105"/>
    </location>
</feature>
<keyword evidence="3" id="KW-1185">Reference proteome</keyword>
<gene>
    <name evidence="2" type="ORF">Q4I28_001282</name>
</gene>